<sequence length="154" mass="17440">MHQTLLTLHSLNRWLVLASLLYAIYTSWKGFRNGITFTNANNTLRHVTATIAHIQLLLGLYLYMISPVVKFKVAELQGSNLVSEHVFFKLIHIALMAVAVVVITIGSAKAKRADADKTKFRTMFIWFLAGLLLILIAIPWPFSPLANRPYLRSF</sequence>
<gene>
    <name evidence="2" type="ORF">DSL64_06155</name>
</gene>
<evidence type="ECO:0000313" key="3">
    <source>
        <dbReference type="Proteomes" id="UP000256373"/>
    </source>
</evidence>
<feature type="transmembrane region" description="Helical" evidence="1">
    <location>
        <begin position="6"/>
        <end position="25"/>
    </location>
</feature>
<keyword evidence="1" id="KW-1133">Transmembrane helix</keyword>
<feature type="transmembrane region" description="Helical" evidence="1">
    <location>
        <begin position="86"/>
        <end position="108"/>
    </location>
</feature>
<dbReference type="EMBL" id="QNUL01000003">
    <property type="protein sequence ID" value="REA63195.1"/>
    <property type="molecule type" value="Genomic_DNA"/>
</dbReference>
<protein>
    <recommendedName>
        <fullName evidence="4">Cytochrome B</fullName>
    </recommendedName>
</protein>
<name>A0A3D8YFC7_9BACT</name>
<evidence type="ECO:0000256" key="1">
    <source>
        <dbReference type="SAM" id="Phobius"/>
    </source>
</evidence>
<reference evidence="2 3" key="1">
    <citation type="submission" date="2018-07" db="EMBL/GenBank/DDBJ databases">
        <title>Dyadobacter roseus sp. nov., isolated from rose rhizosphere soil.</title>
        <authorList>
            <person name="Chen L."/>
        </authorList>
    </citation>
    <scope>NUCLEOTIDE SEQUENCE [LARGE SCALE GENOMIC DNA]</scope>
    <source>
        <strain evidence="2 3">RS19</strain>
    </source>
</reference>
<keyword evidence="3" id="KW-1185">Reference proteome</keyword>
<accession>A0A3D8YFC7</accession>
<comment type="caution">
    <text evidence="2">The sequence shown here is derived from an EMBL/GenBank/DDBJ whole genome shotgun (WGS) entry which is preliminary data.</text>
</comment>
<organism evidence="2 3">
    <name type="scientific">Dyadobacter luteus</name>
    <dbReference type="NCBI Taxonomy" id="2259619"/>
    <lineage>
        <taxon>Bacteria</taxon>
        <taxon>Pseudomonadati</taxon>
        <taxon>Bacteroidota</taxon>
        <taxon>Cytophagia</taxon>
        <taxon>Cytophagales</taxon>
        <taxon>Spirosomataceae</taxon>
        <taxon>Dyadobacter</taxon>
    </lineage>
</organism>
<keyword evidence="1" id="KW-0812">Transmembrane</keyword>
<feature type="transmembrane region" description="Helical" evidence="1">
    <location>
        <begin position="120"/>
        <end position="142"/>
    </location>
</feature>
<dbReference type="RefSeq" id="WP_115829783.1">
    <property type="nucleotide sequence ID" value="NZ_QNUL01000003.1"/>
</dbReference>
<evidence type="ECO:0000313" key="2">
    <source>
        <dbReference type="EMBL" id="REA63195.1"/>
    </source>
</evidence>
<dbReference type="Proteomes" id="UP000256373">
    <property type="component" value="Unassembled WGS sequence"/>
</dbReference>
<dbReference type="OrthoDB" id="329514at2"/>
<dbReference type="AlphaFoldDB" id="A0A3D8YFC7"/>
<proteinExistence type="predicted"/>
<keyword evidence="1" id="KW-0472">Membrane</keyword>
<evidence type="ECO:0008006" key="4">
    <source>
        <dbReference type="Google" id="ProtNLM"/>
    </source>
</evidence>
<feature type="transmembrane region" description="Helical" evidence="1">
    <location>
        <begin position="46"/>
        <end position="66"/>
    </location>
</feature>